<dbReference type="Pfam" id="PF11393">
    <property type="entry name" value="T4BSS_DotI_IcmL"/>
    <property type="match status" value="1"/>
</dbReference>
<dbReference type="InterPro" id="IPR021055">
    <property type="entry name" value="T4BSS_IcmL/DotI"/>
</dbReference>
<organism evidence="1 2">
    <name type="scientific">Micavibrio aeruginosavorus</name>
    <dbReference type="NCBI Taxonomy" id="349221"/>
    <lineage>
        <taxon>Bacteria</taxon>
        <taxon>Pseudomonadati</taxon>
        <taxon>Bdellovibrionota</taxon>
        <taxon>Bdellovibrionia</taxon>
        <taxon>Bdellovibrionales</taxon>
        <taxon>Pseudobdellovibrionaceae</taxon>
        <taxon>Micavibrio</taxon>
    </lineage>
</organism>
<name>A0A2W5A6J2_9BACT</name>
<feature type="non-terminal residue" evidence="1">
    <location>
        <position position="1"/>
    </location>
</feature>
<dbReference type="EMBL" id="QFNK01000007">
    <property type="protein sequence ID" value="PZO88812.1"/>
    <property type="molecule type" value="Genomic_DNA"/>
</dbReference>
<gene>
    <name evidence="1" type="ORF">DI626_00950</name>
</gene>
<dbReference type="Proteomes" id="UP000249557">
    <property type="component" value="Unassembled WGS sequence"/>
</dbReference>
<comment type="caution">
    <text evidence="1">The sequence shown here is derived from an EMBL/GenBank/DDBJ whole genome shotgun (WGS) entry which is preliminary data.</text>
</comment>
<reference evidence="1 2" key="1">
    <citation type="submission" date="2017-08" db="EMBL/GenBank/DDBJ databases">
        <title>Infants hospitalized years apart are colonized by the same room-sourced microbial strains.</title>
        <authorList>
            <person name="Brooks B."/>
            <person name="Olm M.R."/>
            <person name="Firek B.A."/>
            <person name="Baker R."/>
            <person name="Thomas B.C."/>
            <person name="Morowitz M.J."/>
            <person name="Banfield J.F."/>
        </authorList>
    </citation>
    <scope>NUCLEOTIDE SEQUENCE [LARGE SCALE GENOMIC DNA]</scope>
    <source>
        <strain evidence="1">S2_018_000_R2_104</strain>
    </source>
</reference>
<proteinExistence type="predicted"/>
<evidence type="ECO:0000313" key="2">
    <source>
        <dbReference type="Proteomes" id="UP000249557"/>
    </source>
</evidence>
<dbReference type="CDD" id="cd16385">
    <property type="entry name" value="IcmL"/>
    <property type="match status" value="1"/>
</dbReference>
<accession>A0A2W5A6J2</accession>
<dbReference type="AlphaFoldDB" id="A0A2W5A6J2"/>
<evidence type="ECO:0000313" key="1">
    <source>
        <dbReference type="EMBL" id="PZO88812.1"/>
    </source>
</evidence>
<sequence length="157" mass="17352">NRYFATTEDGRLIPMVPLTQPNLSTPALLSWVAQSASETMSFSFSNYRRNLQQSSRHFTRAGWESFSAALQQSRIIESIVENTQELTAVPRGAPVLTSEGVVGGQYQWVVQIPMVLTYVSGSKSRSDNWLITLVIVRVPRLESPNGVGIAQWIAVPG</sequence>
<protein>
    <submittedName>
        <fullName evidence="1">Type IV secretion protein IcmL</fullName>
    </submittedName>
</protein>